<dbReference type="Proteomes" id="UP000765160">
    <property type="component" value="Unassembled WGS sequence"/>
</dbReference>
<dbReference type="InterPro" id="IPR015797">
    <property type="entry name" value="NUDIX_hydrolase-like_dom_sf"/>
</dbReference>
<evidence type="ECO:0000313" key="4">
    <source>
        <dbReference type="Proteomes" id="UP000765160"/>
    </source>
</evidence>
<dbReference type="SUPFAM" id="SSF55811">
    <property type="entry name" value="Nudix"/>
    <property type="match status" value="1"/>
</dbReference>
<protein>
    <submittedName>
        <fullName evidence="3">NUDIX hydrolase</fullName>
    </submittedName>
</protein>
<dbReference type="PROSITE" id="PS51462">
    <property type="entry name" value="NUDIX"/>
    <property type="match status" value="1"/>
</dbReference>
<dbReference type="Gene3D" id="3.90.79.10">
    <property type="entry name" value="Nucleoside Triphosphate Pyrophosphohydrolase"/>
    <property type="match status" value="1"/>
</dbReference>
<sequence length="185" mass="20131">MSSDPARFIRRTPPGEDRERLTCGECGYIAYENPKIVVGSVVGVDGKVLLCRRAIEPRRGFWTIPAGYMELGETVEEGARREALEEACAELRLDGVLAVYSIARIGQVQILFRAGLATPGFAAGPESLEVRLFAWEEIPWDDLAFPSVHWVLQAWREAGDAPLGAPRGNPAGDLRGTTPLKAAAL</sequence>
<keyword evidence="4" id="KW-1185">Reference proteome</keyword>
<evidence type="ECO:0000259" key="2">
    <source>
        <dbReference type="PROSITE" id="PS51462"/>
    </source>
</evidence>
<dbReference type="InterPro" id="IPR000086">
    <property type="entry name" value="NUDIX_hydrolase_dom"/>
</dbReference>
<name>A0ABX1F7L5_9PROT</name>
<gene>
    <name evidence="3" type="ORF">HB662_25970</name>
</gene>
<feature type="domain" description="Nudix hydrolase" evidence="2">
    <location>
        <begin position="33"/>
        <end position="157"/>
    </location>
</feature>
<evidence type="ECO:0000313" key="3">
    <source>
        <dbReference type="EMBL" id="NKE48250.1"/>
    </source>
</evidence>
<dbReference type="RefSeq" id="WP_168054426.1">
    <property type="nucleotide sequence ID" value="NZ_JAATJR010000008.1"/>
</dbReference>
<dbReference type="EMBL" id="JAAVTX010000008">
    <property type="protein sequence ID" value="NKE48250.1"/>
    <property type="molecule type" value="Genomic_DNA"/>
</dbReference>
<dbReference type="PANTHER" id="PTHR43222">
    <property type="entry name" value="NUDIX HYDROLASE 23"/>
    <property type="match status" value="1"/>
</dbReference>
<dbReference type="CDD" id="cd04511">
    <property type="entry name" value="NUDIX_Hydrolase"/>
    <property type="match status" value="1"/>
</dbReference>
<comment type="caution">
    <text evidence="3">The sequence shown here is derived from an EMBL/GenBank/DDBJ whole genome shotgun (WGS) entry which is preliminary data.</text>
</comment>
<keyword evidence="3" id="KW-0378">Hydrolase</keyword>
<dbReference type="InterPro" id="IPR029401">
    <property type="entry name" value="Nudix_N"/>
</dbReference>
<reference evidence="3 4" key="1">
    <citation type="submission" date="2020-03" db="EMBL/GenBank/DDBJ databases">
        <title>Roseomonas selenitidurans sp. nov. isolated from soil.</title>
        <authorList>
            <person name="Liu H."/>
        </authorList>
    </citation>
    <scope>NUCLEOTIDE SEQUENCE [LARGE SCALE GENOMIC DNA]</scope>
    <source>
        <strain evidence="3 4">JCM 15073</strain>
    </source>
</reference>
<dbReference type="PANTHER" id="PTHR43222:SF2">
    <property type="entry name" value="NUDIX HYDROLASE 23, CHLOROPLASTIC"/>
    <property type="match status" value="1"/>
</dbReference>
<dbReference type="Gene3D" id="2.20.70.10">
    <property type="match status" value="1"/>
</dbReference>
<dbReference type="Pfam" id="PF14803">
    <property type="entry name" value="Zn_ribbon_Nudix"/>
    <property type="match status" value="1"/>
</dbReference>
<evidence type="ECO:0000256" key="1">
    <source>
        <dbReference type="SAM" id="MobiDB-lite"/>
    </source>
</evidence>
<feature type="region of interest" description="Disordered" evidence="1">
    <location>
        <begin position="162"/>
        <end position="185"/>
    </location>
</feature>
<proteinExistence type="predicted"/>
<accession>A0ABX1F7L5</accession>
<dbReference type="Pfam" id="PF00293">
    <property type="entry name" value="NUDIX"/>
    <property type="match status" value="1"/>
</dbReference>
<organism evidence="3 4">
    <name type="scientific">Falsiroseomonas frigidaquae</name>
    <dbReference type="NCBI Taxonomy" id="487318"/>
    <lineage>
        <taxon>Bacteria</taxon>
        <taxon>Pseudomonadati</taxon>
        <taxon>Pseudomonadota</taxon>
        <taxon>Alphaproteobacteria</taxon>
        <taxon>Acetobacterales</taxon>
        <taxon>Roseomonadaceae</taxon>
        <taxon>Falsiroseomonas</taxon>
    </lineage>
</organism>
<dbReference type="GO" id="GO:0016787">
    <property type="term" value="F:hydrolase activity"/>
    <property type="evidence" value="ECO:0007669"/>
    <property type="project" value="UniProtKB-KW"/>
</dbReference>